<dbReference type="PRINTS" id="PR00133">
    <property type="entry name" value="GLHYDRLASE3"/>
</dbReference>
<dbReference type="Gene3D" id="2.60.40.10">
    <property type="entry name" value="Immunoglobulins"/>
    <property type="match status" value="1"/>
</dbReference>
<keyword evidence="6" id="KW-0326">Glycosidase</keyword>
<keyword evidence="9" id="KW-1185">Reference proteome</keyword>
<dbReference type="InterPro" id="IPR026891">
    <property type="entry name" value="Fn3-like"/>
</dbReference>
<dbReference type="Pfam" id="PF00933">
    <property type="entry name" value="Glyco_hydro_3"/>
    <property type="match status" value="1"/>
</dbReference>
<dbReference type="PANTHER" id="PTHR42715">
    <property type="entry name" value="BETA-GLUCOSIDASE"/>
    <property type="match status" value="1"/>
</dbReference>
<dbReference type="InterPro" id="IPR002772">
    <property type="entry name" value="Glyco_hydro_3_C"/>
</dbReference>
<dbReference type="FunFam" id="2.60.40.10:FF:000495">
    <property type="entry name" value="Periplasmic beta-glucosidase"/>
    <property type="match status" value="1"/>
</dbReference>
<dbReference type="InterPro" id="IPR036962">
    <property type="entry name" value="Glyco_hydro_3_N_sf"/>
</dbReference>
<evidence type="ECO:0000256" key="3">
    <source>
        <dbReference type="ARBA" id="ARBA00023277"/>
    </source>
</evidence>
<evidence type="ECO:0000256" key="5">
    <source>
        <dbReference type="ARBA" id="ARBA00074219"/>
    </source>
</evidence>
<evidence type="ECO:0000259" key="7">
    <source>
        <dbReference type="SMART" id="SM01217"/>
    </source>
</evidence>
<keyword evidence="3" id="KW-0119">Carbohydrate metabolism</keyword>
<dbReference type="GO" id="GO:0008422">
    <property type="term" value="F:beta-glucosidase activity"/>
    <property type="evidence" value="ECO:0007669"/>
    <property type="project" value="UniProtKB-ARBA"/>
</dbReference>
<dbReference type="RefSeq" id="WP_142055737.1">
    <property type="nucleotide sequence ID" value="NZ_VFPA01000002.1"/>
</dbReference>
<dbReference type="EMBL" id="VFPA01000002">
    <property type="protein sequence ID" value="TQM11530.1"/>
    <property type="molecule type" value="Genomic_DNA"/>
</dbReference>
<dbReference type="SMART" id="SM01217">
    <property type="entry name" value="Fn3_like"/>
    <property type="match status" value="1"/>
</dbReference>
<dbReference type="InterPro" id="IPR013783">
    <property type="entry name" value="Ig-like_fold"/>
</dbReference>
<dbReference type="InterPro" id="IPR017853">
    <property type="entry name" value="GH"/>
</dbReference>
<dbReference type="InterPro" id="IPR050288">
    <property type="entry name" value="Cellulose_deg_GH3"/>
</dbReference>
<dbReference type="PANTHER" id="PTHR42715:SF10">
    <property type="entry name" value="BETA-GLUCOSIDASE"/>
    <property type="match status" value="1"/>
</dbReference>
<evidence type="ECO:0000256" key="2">
    <source>
        <dbReference type="ARBA" id="ARBA00022801"/>
    </source>
</evidence>
<dbReference type="PROSITE" id="PS00775">
    <property type="entry name" value="GLYCOSYL_HYDROL_F3"/>
    <property type="match status" value="1"/>
</dbReference>
<evidence type="ECO:0000256" key="4">
    <source>
        <dbReference type="ARBA" id="ARBA00058905"/>
    </source>
</evidence>
<dbReference type="Gene3D" id="3.20.20.300">
    <property type="entry name" value="Glycoside hydrolase, family 3, N-terminal domain"/>
    <property type="match status" value="1"/>
</dbReference>
<keyword evidence="2 6" id="KW-0378">Hydrolase</keyword>
<dbReference type="InterPro" id="IPR019800">
    <property type="entry name" value="Glyco_hydro_3_AS"/>
</dbReference>
<comment type="similarity">
    <text evidence="1 6">Belongs to the glycosyl hydrolase 3 family.</text>
</comment>
<evidence type="ECO:0000256" key="6">
    <source>
        <dbReference type="RuleBase" id="RU361161"/>
    </source>
</evidence>
<feature type="domain" description="Fibronectin type III-like" evidence="7">
    <location>
        <begin position="610"/>
        <end position="680"/>
    </location>
</feature>
<dbReference type="InterPro" id="IPR001764">
    <property type="entry name" value="Glyco_hydro_3_N"/>
</dbReference>
<evidence type="ECO:0000256" key="1">
    <source>
        <dbReference type="ARBA" id="ARBA00005336"/>
    </source>
</evidence>
<comment type="function">
    <text evidence="4">Catalyzes the hydrolysis of a non-reducing terminal alpha-L-arabinopyranosidic linkage in ginsenoside Rb2 (alpha-L-arabinopyranosyl-(1-&gt;6)-alpha-D-glucopyranosyl) to release alpha-D-glucopyranosyl (Rd). It is not able to hydrolyze alpha-L-arabinofuranosyl-(1-&gt;6)-alpha-D-glucopyranosyl (Rc).</text>
</comment>
<organism evidence="8 9">
    <name type="scientific">Pseudonocardia kunmingensis</name>
    <dbReference type="NCBI Taxonomy" id="630975"/>
    <lineage>
        <taxon>Bacteria</taxon>
        <taxon>Bacillati</taxon>
        <taxon>Actinomycetota</taxon>
        <taxon>Actinomycetes</taxon>
        <taxon>Pseudonocardiales</taxon>
        <taxon>Pseudonocardiaceae</taxon>
        <taxon>Pseudonocardia</taxon>
    </lineage>
</organism>
<dbReference type="SUPFAM" id="SSF51445">
    <property type="entry name" value="(Trans)glycosidases"/>
    <property type="match status" value="1"/>
</dbReference>
<dbReference type="SUPFAM" id="SSF52279">
    <property type="entry name" value="Beta-D-glucan exohydrolase, C-terminal domain"/>
    <property type="match status" value="1"/>
</dbReference>
<comment type="caution">
    <text evidence="8">The sequence shown here is derived from an EMBL/GenBank/DDBJ whole genome shotgun (WGS) entry which is preliminary data.</text>
</comment>
<reference evidence="8 9" key="1">
    <citation type="submission" date="2019-06" db="EMBL/GenBank/DDBJ databases">
        <title>Sequencing the genomes of 1000 actinobacteria strains.</title>
        <authorList>
            <person name="Klenk H.-P."/>
        </authorList>
    </citation>
    <scope>NUCLEOTIDE SEQUENCE [LARGE SCALE GENOMIC DNA]</scope>
    <source>
        <strain evidence="8 9">DSM 45301</strain>
    </source>
</reference>
<dbReference type="OrthoDB" id="3187421at2"/>
<protein>
    <recommendedName>
        <fullName evidence="5">Exo-alpha-(1-&gt;6)-L-arabinopyranosidase</fullName>
    </recommendedName>
</protein>
<sequence>MTTSDAGTATDAGPDVPGLLAGLTLEEKASLCSGSDFWHTQAVERLDIPAVMMTDGPHGLRKQTGAADHVGLGSSVPATCFPPAVALGSSFDADLVEQVGRALGAEARAEGVAVLLGPGINIKRSPLCGRNFEYLSEDPLVSGILGAALVRGIQSAGVGACVKHYAANNQETDRLRVSAEVDERTLREIYLAGFERVVTEARPWTVMCSYNKVNGTYASEHPWLLTDVLRTEWGFDGVVVSDWGAVNDRVAGLRAGLELEMPASGGVTDAEIVAAVRAGELDEAVVDRATERLLTLLGRALPAVRAGGAVNVAAHHTLARDAAADCAVLLKNEPVTVPGDATRAVPLLPLDPAAAGTVAVIGEFARTPRYQGAGSSQVTPTRLNDAWTAVRETLGHRAVFAAGFGVDDESADDPALHAEAVAAARDADTVVLFLGLPPSAESEGYDREHILLPATQTELLAAVAEVNPRVVVVLSNGSVVQVSDWDRHAAAILEGWLLGQAGGDAITDLLFGRANPSGRLAETIPLRLEDSPAHLNFPGECGVVRYGEGVFVGYRGYDARRQEVSYPFGHGLSYTSFAYSDLEVTVEDGGEHLAAVSVTVTNTGDRAGKEVVQVYVSAPAATVARPARELKAFRKIALGPGESRRVDLALTHRDLSYFHPQLRRWVLEGGRFTVAVGASSRDLRASADITVDVPRPVPPLTDDSTLDEWLAHPVAGSLLDDLIVATGPSKLTDPGMRRMLGNFPLVRLTSFPNMPFSRADVAELRARAGRRS</sequence>
<dbReference type="Proteomes" id="UP000315677">
    <property type="component" value="Unassembled WGS sequence"/>
</dbReference>
<dbReference type="Gene3D" id="3.40.50.1700">
    <property type="entry name" value="Glycoside hydrolase family 3 C-terminal domain"/>
    <property type="match status" value="1"/>
</dbReference>
<evidence type="ECO:0000313" key="8">
    <source>
        <dbReference type="EMBL" id="TQM11530.1"/>
    </source>
</evidence>
<accession>A0A543DQB6</accession>
<gene>
    <name evidence="8" type="ORF">FB558_4095</name>
</gene>
<dbReference type="Pfam" id="PF14310">
    <property type="entry name" value="Fn3-like"/>
    <property type="match status" value="1"/>
</dbReference>
<dbReference type="Pfam" id="PF01915">
    <property type="entry name" value="Glyco_hydro_3_C"/>
    <property type="match status" value="1"/>
</dbReference>
<name>A0A543DQB6_9PSEU</name>
<dbReference type="AlphaFoldDB" id="A0A543DQB6"/>
<evidence type="ECO:0000313" key="9">
    <source>
        <dbReference type="Proteomes" id="UP000315677"/>
    </source>
</evidence>
<dbReference type="InterPro" id="IPR036881">
    <property type="entry name" value="Glyco_hydro_3_C_sf"/>
</dbReference>
<dbReference type="GO" id="GO:0005975">
    <property type="term" value="P:carbohydrate metabolic process"/>
    <property type="evidence" value="ECO:0007669"/>
    <property type="project" value="InterPro"/>
</dbReference>
<proteinExistence type="inferred from homology"/>